<feature type="region of interest" description="Disordered" evidence="1">
    <location>
        <begin position="100"/>
        <end position="138"/>
    </location>
</feature>
<keyword evidence="3" id="KW-1185">Reference proteome</keyword>
<gene>
    <name evidence="2" type="ORF">AAD027_17175</name>
</gene>
<accession>A0ABU9J5D1</accession>
<name>A0ABU9J5D1_9GAMM</name>
<evidence type="ECO:0000313" key="3">
    <source>
        <dbReference type="Proteomes" id="UP001459204"/>
    </source>
</evidence>
<evidence type="ECO:0000256" key="1">
    <source>
        <dbReference type="SAM" id="MobiDB-lite"/>
    </source>
</evidence>
<comment type="caution">
    <text evidence="2">The sequence shown here is derived from an EMBL/GenBank/DDBJ whole genome shotgun (WGS) entry which is preliminary data.</text>
</comment>
<organism evidence="2 3">
    <name type="scientific">Pseudoxanthomonas putridarboris</name>
    <dbReference type="NCBI Taxonomy" id="752605"/>
    <lineage>
        <taxon>Bacteria</taxon>
        <taxon>Pseudomonadati</taxon>
        <taxon>Pseudomonadota</taxon>
        <taxon>Gammaproteobacteria</taxon>
        <taxon>Lysobacterales</taxon>
        <taxon>Lysobacteraceae</taxon>
        <taxon>Pseudoxanthomonas</taxon>
    </lineage>
</organism>
<feature type="compositionally biased region" description="Polar residues" evidence="1">
    <location>
        <begin position="45"/>
        <end position="64"/>
    </location>
</feature>
<evidence type="ECO:0000313" key="2">
    <source>
        <dbReference type="EMBL" id="MEL1266089.1"/>
    </source>
</evidence>
<dbReference type="EMBL" id="JBBWWT010000011">
    <property type="protein sequence ID" value="MEL1266089.1"/>
    <property type="molecule type" value="Genomic_DNA"/>
</dbReference>
<sequence>MAPHLPCPGLARAGSLAIWRRIGVSMAGALAVCLMLLAGMPADTSPTAIGYSESSTRDTPQSPARNGLPDEAKLRRLVRMPTAPKADILRTAASVVRASDVAALPPHRLGSPRFAARPPSDPPRQTQRSRAPPHRFAG</sequence>
<dbReference type="Proteomes" id="UP001459204">
    <property type="component" value="Unassembled WGS sequence"/>
</dbReference>
<proteinExistence type="predicted"/>
<reference evidence="2 3" key="1">
    <citation type="submission" date="2024-04" db="EMBL/GenBank/DDBJ databases">
        <title>Draft genome sequence of Pseudoxanthomonas putridarboris WD12.</title>
        <authorList>
            <person name="Oh J."/>
        </authorList>
    </citation>
    <scope>NUCLEOTIDE SEQUENCE [LARGE SCALE GENOMIC DNA]</scope>
    <source>
        <strain evidence="2 3">WD12</strain>
    </source>
</reference>
<protein>
    <submittedName>
        <fullName evidence="2">Uncharacterized protein</fullName>
    </submittedName>
</protein>
<dbReference type="RefSeq" id="WP_341727259.1">
    <property type="nucleotide sequence ID" value="NZ_JBBWWT010000011.1"/>
</dbReference>
<feature type="region of interest" description="Disordered" evidence="1">
    <location>
        <begin position="45"/>
        <end position="73"/>
    </location>
</feature>